<keyword evidence="1" id="KW-0812">Transmembrane</keyword>
<feature type="signal peptide" evidence="2">
    <location>
        <begin position="1"/>
        <end position="21"/>
    </location>
</feature>
<evidence type="ECO:0000313" key="4">
    <source>
        <dbReference type="Proteomes" id="UP001059819"/>
    </source>
</evidence>
<gene>
    <name evidence="3" type="ORF">NX779_02620</name>
</gene>
<feature type="transmembrane region" description="Helical" evidence="1">
    <location>
        <begin position="247"/>
        <end position="267"/>
    </location>
</feature>
<keyword evidence="1" id="KW-1133">Transmembrane helix</keyword>
<accession>A0ABY5TYR2</accession>
<feature type="chain" id="PRO_5046368568" evidence="2">
    <location>
        <begin position="22"/>
        <end position="277"/>
    </location>
</feature>
<organism evidence="3 4">
    <name type="scientific">Mycoplasma cottewii</name>
    <dbReference type="NCBI Taxonomy" id="51364"/>
    <lineage>
        <taxon>Bacteria</taxon>
        <taxon>Bacillati</taxon>
        <taxon>Mycoplasmatota</taxon>
        <taxon>Mollicutes</taxon>
        <taxon>Mycoplasmataceae</taxon>
        <taxon>Mycoplasma</taxon>
    </lineage>
</organism>
<reference evidence="3" key="1">
    <citation type="submission" date="2022-08" db="EMBL/GenBank/DDBJ databases">
        <title>Complete genome sequence of Mycoplasma cottewii type strain VIS.</title>
        <authorList>
            <person name="Spergser J."/>
        </authorList>
    </citation>
    <scope>NUCLEOTIDE SEQUENCE</scope>
    <source>
        <strain evidence="3">VIS</strain>
    </source>
</reference>
<keyword evidence="2" id="KW-0732">Signal</keyword>
<sequence length="277" mass="30697">MKKFLSVLTASAILLTTGSFALINNNNSKNNIILKQTTNIASNSETTTETKKNLSELVVDKNIGEILKDSDQEIIVAINRKNKNASLDINQLKIEKNQDGKKAKISAKDDSKNYQGSVEVEFIVNKEAKFDLKDLIIKTKDIKIKLPKNVDIKKAKKDILRALSIANIKTTSALDANQLEMTKAEITFEKEKYKSVSVTFKAIEPQVDSNKKQSKQDEKKTVINYKGEITAKFNIEIKPDQKPDNKGVIIALSIASASVLAGTAILVTKKYKKAPTN</sequence>
<protein>
    <submittedName>
        <fullName evidence="3">Uncharacterized protein</fullName>
    </submittedName>
</protein>
<evidence type="ECO:0000256" key="2">
    <source>
        <dbReference type="SAM" id="SignalP"/>
    </source>
</evidence>
<evidence type="ECO:0000256" key="1">
    <source>
        <dbReference type="SAM" id="Phobius"/>
    </source>
</evidence>
<name>A0ABY5TYR2_9MOLU</name>
<keyword evidence="1" id="KW-0472">Membrane</keyword>
<proteinExistence type="predicted"/>
<dbReference type="RefSeq" id="WP_259429873.1">
    <property type="nucleotide sequence ID" value="NZ_CP103424.1"/>
</dbReference>
<dbReference type="EMBL" id="CP103424">
    <property type="protein sequence ID" value="UWD34686.1"/>
    <property type="molecule type" value="Genomic_DNA"/>
</dbReference>
<evidence type="ECO:0000313" key="3">
    <source>
        <dbReference type="EMBL" id="UWD34686.1"/>
    </source>
</evidence>
<dbReference type="Proteomes" id="UP001059819">
    <property type="component" value="Chromosome"/>
</dbReference>
<keyword evidence="4" id="KW-1185">Reference proteome</keyword>